<dbReference type="AlphaFoldDB" id="A0AAV4WF54"/>
<gene>
    <name evidence="3" type="ORF">CDAR_91491</name>
</gene>
<proteinExistence type="predicted"/>
<feature type="region of interest" description="Disordered" evidence="1">
    <location>
        <begin position="150"/>
        <end position="173"/>
    </location>
</feature>
<organism evidence="3 4">
    <name type="scientific">Caerostris darwini</name>
    <dbReference type="NCBI Taxonomy" id="1538125"/>
    <lineage>
        <taxon>Eukaryota</taxon>
        <taxon>Metazoa</taxon>
        <taxon>Ecdysozoa</taxon>
        <taxon>Arthropoda</taxon>
        <taxon>Chelicerata</taxon>
        <taxon>Arachnida</taxon>
        <taxon>Araneae</taxon>
        <taxon>Araneomorphae</taxon>
        <taxon>Entelegynae</taxon>
        <taxon>Araneoidea</taxon>
        <taxon>Araneidae</taxon>
        <taxon>Caerostris</taxon>
    </lineage>
</organism>
<evidence type="ECO:0000256" key="2">
    <source>
        <dbReference type="SAM" id="Phobius"/>
    </source>
</evidence>
<accession>A0AAV4WF54</accession>
<reference evidence="3 4" key="1">
    <citation type="submission" date="2021-06" db="EMBL/GenBank/DDBJ databases">
        <title>Caerostris darwini draft genome.</title>
        <authorList>
            <person name="Kono N."/>
            <person name="Arakawa K."/>
        </authorList>
    </citation>
    <scope>NUCLEOTIDE SEQUENCE [LARGE SCALE GENOMIC DNA]</scope>
</reference>
<comment type="caution">
    <text evidence="3">The sequence shown here is derived from an EMBL/GenBank/DDBJ whole genome shotgun (WGS) entry which is preliminary data.</text>
</comment>
<name>A0AAV4WF54_9ARAC</name>
<evidence type="ECO:0000256" key="1">
    <source>
        <dbReference type="SAM" id="MobiDB-lite"/>
    </source>
</evidence>
<dbReference type="Proteomes" id="UP001054837">
    <property type="component" value="Unassembled WGS sequence"/>
</dbReference>
<keyword evidence="2" id="KW-0812">Transmembrane</keyword>
<feature type="transmembrane region" description="Helical" evidence="2">
    <location>
        <begin position="68"/>
        <end position="90"/>
    </location>
</feature>
<keyword evidence="2" id="KW-0472">Membrane</keyword>
<evidence type="ECO:0000313" key="4">
    <source>
        <dbReference type="Proteomes" id="UP001054837"/>
    </source>
</evidence>
<keyword evidence="2" id="KW-1133">Transmembrane helix</keyword>
<dbReference type="EMBL" id="BPLQ01014548">
    <property type="protein sequence ID" value="GIY80705.1"/>
    <property type="molecule type" value="Genomic_DNA"/>
</dbReference>
<keyword evidence="4" id="KW-1185">Reference proteome</keyword>
<feature type="compositionally biased region" description="Basic and acidic residues" evidence="1">
    <location>
        <begin position="156"/>
        <end position="173"/>
    </location>
</feature>
<protein>
    <submittedName>
        <fullName evidence="3">Uncharacterized protein</fullName>
    </submittedName>
</protein>
<evidence type="ECO:0000313" key="3">
    <source>
        <dbReference type="EMBL" id="GIY80705.1"/>
    </source>
</evidence>
<sequence length="222" mass="25789">MIIASVRGKFAPAIACGEKDFEGYLHCHGNKVDSNTFKARIITRYKRMKIRARLRDDESFNNSCKMRVVAVLMTTVIFLSGLDATFMALWKDFKQEEEEEKEVPRDRTQAIAEMPPLIGRNLEFISRVFFFFLDKRPGWIKRNENCYSPRTGPMMGERRLQQKEEEGKEVPRDRTHAIAEMPPLIGAHLKGPFFLPRQETRTDRTQRELLLAKTGPTMGRLH</sequence>